<keyword evidence="1" id="KW-0812">Transmembrane</keyword>
<evidence type="ECO:0000313" key="2">
    <source>
        <dbReference type="EMBL" id="QQZ49934.1"/>
    </source>
</evidence>
<protein>
    <submittedName>
        <fullName evidence="2">Uncharacterized protein</fullName>
    </submittedName>
</protein>
<evidence type="ECO:0000256" key="1">
    <source>
        <dbReference type="SAM" id="Phobius"/>
    </source>
</evidence>
<sequence length="88" mass="9776">MLFEDRRVSLRTLAPTLVLLAVTATAMLIPPPDCQPVWILGDLVRATICLALLTVLWRGWRGDLVEQRRRLRGPCWPSSPSTPPCSPG</sequence>
<feature type="transmembrane region" description="Helical" evidence="1">
    <location>
        <begin position="12"/>
        <end position="31"/>
    </location>
</feature>
<keyword evidence="1" id="KW-0472">Membrane</keyword>
<gene>
    <name evidence="2" type="ORF">JKL49_25060</name>
</gene>
<dbReference type="AlphaFoldDB" id="A0A974P3X0"/>
<name>A0A974P3X0_9CAUL</name>
<dbReference type="EMBL" id="CP068570">
    <property type="protein sequence ID" value="QQZ49934.1"/>
    <property type="molecule type" value="Genomic_DNA"/>
</dbReference>
<reference evidence="2" key="1">
    <citation type="submission" date="2021-01" db="EMBL/GenBank/DDBJ databases">
        <title>Genome sequence of Phenylobacterium sp. 20VBR1 isolated from a valley glaceir, Ny-Alesund, Svalbard.</title>
        <authorList>
            <person name="Thomas F.A."/>
            <person name="Krishnan K.P."/>
            <person name="Sinha R.K."/>
        </authorList>
    </citation>
    <scope>NUCLEOTIDE SEQUENCE</scope>
    <source>
        <strain evidence="2">20VBR1</strain>
    </source>
</reference>
<organism evidence="2">
    <name type="scientific">Phenylobacterium glaciei</name>
    <dbReference type="NCBI Taxonomy" id="2803784"/>
    <lineage>
        <taxon>Bacteria</taxon>
        <taxon>Pseudomonadati</taxon>
        <taxon>Pseudomonadota</taxon>
        <taxon>Alphaproteobacteria</taxon>
        <taxon>Caulobacterales</taxon>
        <taxon>Caulobacteraceae</taxon>
        <taxon>Phenylobacterium</taxon>
    </lineage>
</organism>
<proteinExistence type="predicted"/>
<feature type="transmembrane region" description="Helical" evidence="1">
    <location>
        <begin position="37"/>
        <end position="60"/>
    </location>
</feature>
<keyword evidence="1" id="KW-1133">Transmembrane helix</keyword>
<accession>A0A974P3X0</accession>